<name>A0ABD5E9B8_9ACTN</name>
<accession>A0ABD5E9B8</accession>
<proteinExistence type="predicted"/>
<evidence type="ECO:0000313" key="2">
    <source>
        <dbReference type="EMBL" id="MDT0418015.1"/>
    </source>
</evidence>
<dbReference type="SUPFAM" id="SSF55729">
    <property type="entry name" value="Acyl-CoA N-acyltransferases (Nat)"/>
    <property type="match status" value="1"/>
</dbReference>
<dbReference type="RefSeq" id="WP_007823515.1">
    <property type="nucleotide sequence ID" value="NZ_JAVRER010000036.1"/>
</dbReference>
<dbReference type="AlphaFoldDB" id="A0ABD5E9B8"/>
<protein>
    <submittedName>
        <fullName evidence="2">GNAT family N-acetyltransferase</fullName>
    </submittedName>
</protein>
<dbReference type="Pfam" id="PF00583">
    <property type="entry name" value="Acetyltransf_1"/>
    <property type="match status" value="1"/>
</dbReference>
<dbReference type="Proteomes" id="UP001183607">
    <property type="component" value="Unassembled WGS sequence"/>
</dbReference>
<dbReference type="InterPro" id="IPR000182">
    <property type="entry name" value="GNAT_dom"/>
</dbReference>
<sequence>MHDLPLAARLTRFRASVARRQAPRVAEVPGGLAVLDDEFPLSHEHNQLLLTEPKLAPDDLPALADELFAHLPHRRLALLDGTLTAAYADVLTRAGYAREDEVVMVHEGPVPAPAASVREVGAAELAGPYGRRLRAWMPEAGPEVLRQLVARRPRRLAGADDVRFLASYAENGEIASWADLYLDRAAGIAQTEDVVTAEAHLGHGHGGAVLATALHLAAGAGCRTRFLVADAADWPREWYGRRGYRVVGASSGFVRTG</sequence>
<evidence type="ECO:0000259" key="1">
    <source>
        <dbReference type="PROSITE" id="PS51186"/>
    </source>
</evidence>
<reference evidence="3" key="1">
    <citation type="submission" date="2023-07" db="EMBL/GenBank/DDBJ databases">
        <title>30 novel species of actinomycetes from the DSMZ collection.</title>
        <authorList>
            <person name="Nouioui I."/>
        </authorList>
    </citation>
    <scope>NUCLEOTIDE SEQUENCE [LARGE SCALE GENOMIC DNA]</scope>
    <source>
        <strain evidence="3">DSM 41982</strain>
    </source>
</reference>
<evidence type="ECO:0000313" key="3">
    <source>
        <dbReference type="Proteomes" id="UP001183607"/>
    </source>
</evidence>
<gene>
    <name evidence="2" type="ORF">RM574_21245</name>
</gene>
<comment type="caution">
    <text evidence="2">The sequence shown here is derived from an EMBL/GenBank/DDBJ whole genome shotgun (WGS) entry which is preliminary data.</text>
</comment>
<dbReference type="Gene3D" id="3.40.630.30">
    <property type="match status" value="1"/>
</dbReference>
<dbReference type="InterPro" id="IPR016181">
    <property type="entry name" value="Acyl_CoA_acyltransferase"/>
</dbReference>
<dbReference type="PROSITE" id="PS51186">
    <property type="entry name" value="GNAT"/>
    <property type="match status" value="1"/>
</dbReference>
<organism evidence="2 3">
    <name type="scientific">Streptomyces evansiae</name>
    <dbReference type="NCBI Taxonomy" id="3075535"/>
    <lineage>
        <taxon>Bacteria</taxon>
        <taxon>Bacillati</taxon>
        <taxon>Actinomycetota</taxon>
        <taxon>Actinomycetes</taxon>
        <taxon>Kitasatosporales</taxon>
        <taxon>Streptomycetaceae</taxon>
        <taxon>Streptomyces</taxon>
    </lineage>
</organism>
<dbReference type="EMBL" id="JAVRER010000036">
    <property type="protein sequence ID" value="MDT0418015.1"/>
    <property type="molecule type" value="Genomic_DNA"/>
</dbReference>
<feature type="domain" description="N-acetyltransferase" evidence="1">
    <location>
        <begin position="115"/>
        <end position="257"/>
    </location>
</feature>